<evidence type="ECO:0000256" key="6">
    <source>
        <dbReference type="ARBA" id="ARBA00023242"/>
    </source>
</evidence>
<dbReference type="EMBL" id="BDQV01000022">
    <property type="protein sequence ID" value="GAY44184.1"/>
    <property type="molecule type" value="Genomic_DNA"/>
</dbReference>
<dbReference type="GO" id="GO:0005634">
    <property type="term" value="C:nucleus"/>
    <property type="evidence" value="ECO:0007669"/>
    <property type="project" value="UniProtKB-SubCell"/>
</dbReference>
<evidence type="ECO:0000313" key="8">
    <source>
        <dbReference type="EMBL" id="GAY44184.1"/>
    </source>
</evidence>
<keyword evidence="9" id="KW-1185">Reference proteome</keyword>
<evidence type="ECO:0000256" key="1">
    <source>
        <dbReference type="ARBA" id="ARBA00004123"/>
    </source>
</evidence>
<dbReference type="PANTHER" id="PTHR13581:SF5">
    <property type="entry name" value="MRG_MORF4L-BINDING PROTEIN"/>
    <property type="match status" value="1"/>
</dbReference>
<sequence length="155" mass="17670">MGVDGGGGREKDKEKVKEKEREEEQDGMSVHSPCKAPPSSASSLPKEQSQVELELRLLEALEVYPPVKLRGMYTPSLCPLWSHGISAKKVCCASCLCFLITCPRFDRHFAPDEVLQLLDRFYNLDMLKPDDEEMEILNHEEDFCLPQSYFDKEES</sequence>
<organism evidence="8 9">
    <name type="scientific">Citrus unshiu</name>
    <name type="common">Satsuma mandarin</name>
    <name type="synonym">Citrus nobilis var. unshiu</name>
    <dbReference type="NCBI Taxonomy" id="55188"/>
    <lineage>
        <taxon>Eukaryota</taxon>
        <taxon>Viridiplantae</taxon>
        <taxon>Streptophyta</taxon>
        <taxon>Embryophyta</taxon>
        <taxon>Tracheophyta</taxon>
        <taxon>Spermatophyta</taxon>
        <taxon>Magnoliopsida</taxon>
        <taxon>eudicotyledons</taxon>
        <taxon>Gunneridae</taxon>
        <taxon>Pentapetalae</taxon>
        <taxon>rosids</taxon>
        <taxon>malvids</taxon>
        <taxon>Sapindales</taxon>
        <taxon>Rutaceae</taxon>
        <taxon>Aurantioideae</taxon>
        <taxon>Citrus</taxon>
    </lineage>
</organism>
<keyword evidence="4" id="KW-0805">Transcription regulation</keyword>
<dbReference type="GO" id="GO:0006357">
    <property type="term" value="P:regulation of transcription by RNA polymerase II"/>
    <property type="evidence" value="ECO:0007669"/>
    <property type="project" value="TreeGrafter"/>
</dbReference>
<dbReference type="Proteomes" id="UP000236630">
    <property type="component" value="Unassembled WGS sequence"/>
</dbReference>
<dbReference type="GO" id="GO:0006325">
    <property type="term" value="P:chromatin organization"/>
    <property type="evidence" value="ECO:0007669"/>
    <property type="project" value="UniProtKB-KW"/>
</dbReference>
<evidence type="ECO:0000256" key="5">
    <source>
        <dbReference type="ARBA" id="ARBA00023163"/>
    </source>
</evidence>
<dbReference type="GO" id="GO:0035267">
    <property type="term" value="C:NuA4 histone acetyltransferase complex"/>
    <property type="evidence" value="ECO:0007669"/>
    <property type="project" value="TreeGrafter"/>
</dbReference>
<dbReference type="AlphaFoldDB" id="A0A2H5NVM7"/>
<feature type="compositionally biased region" description="Low complexity" evidence="7">
    <location>
        <begin position="32"/>
        <end position="46"/>
    </location>
</feature>
<proteinExistence type="inferred from homology"/>
<evidence type="ECO:0000256" key="3">
    <source>
        <dbReference type="ARBA" id="ARBA00022853"/>
    </source>
</evidence>
<dbReference type="STRING" id="55188.A0A2H5NVM7"/>
<feature type="compositionally biased region" description="Basic and acidic residues" evidence="7">
    <location>
        <begin position="7"/>
        <end position="22"/>
    </location>
</feature>
<comment type="subcellular location">
    <subcellularLocation>
        <location evidence="1">Nucleus</location>
    </subcellularLocation>
</comment>
<evidence type="ECO:0000256" key="7">
    <source>
        <dbReference type="SAM" id="MobiDB-lite"/>
    </source>
</evidence>
<protein>
    <submittedName>
        <fullName evidence="8">Uncharacterized protein</fullName>
    </submittedName>
</protein>
<keyword evidence="5" id="KW-0804">Transcription</keyword>
<reference evidence="8 9" key="1">
    <citation type="journal article" date="2017" name="Front. Genet.">
        <title>Draft sequencing of the heterozygous diploid genome of Satsuma (Citrus unshiu Marc.) using a hybrid assembly approach.</title>
        <authorList>
            <person name="Shimizu T."/>
            <person name="Tanizawa Y."/>
            <person name="Mochizuki T."/>
            <person name="Nagasaki H."/>
            <person name="Yoshioka T."/>
            <person name="Toyoda A."/>
            <person name="Fujiyama A."/>
            <person name="Kaminuma E."/>
            <person name="Nakamura Y."/>
        </authorList>
    </citation>
    <scope>NUCLEOTIDE SEQUENCE [LARGE SCALE GENOMIC DNA]</scope>
    <source>
        <strain evidence="9">cv. Miyagawa wase</strain>
    </source>
</reference>
<feature type="region of interest" description="Disordered" evidence="7">
    <location>
        <begin position="1"/>
        <end position="46"/>
    </location>
</feature>
<name>A0A2H5NVM7_CITUN</name>
<dbReference type="PANTHER" id="PTHR13581">
    <property type="entry name" value="MRG-BINDING PROTEIN"/>
    <property type="match status" value="1"/>
</dbReference>
<keyword evidence="6" id="KW-0539">Nucleus</keyword>
<dbReference type="InterPro" id="IPR012423">
    <property type="entry name" value="Eaf7/MRGBP"/>
</dbReference>
<accession>A0A2H5NVM7</accession>
<evidence type="ECO:0000256" key="2">
    <source>
        <dbReference type="ARBA" id="ARBA00007117"/>
    </source>
</evidence>
<evidence type="ECO:0000256" key="4">
    <source>
        <dbReference type="ARBA" id="ARBA00023015"/>
    </source>
</evidence>
<comment type="similarity">
    <text evidence="2">Belongs to the EAF7 family.</text>
</comment>
<evidence type="ECO:0000313" key="9">
    <source>
        <dbReference type="Proteomes" id="UP000236630"/>
    </source>
</evidence>
<keyword evidence="3" id="KW-0156">Chromatin regulator</keyword>
<comment type="caution">
    <text evidence="8">The sequence shown here is derived from an EMBL/GenBank/DDBJ whole genome shotgun (WGS) entry which is preliminary data.</text>
</comment>
<gene>
    <name evidence="8" type="ORF">CUMW_080320</name>
</gene>